<dbReference type="Gene3D" id="3.55.50.30">
    <property type="match status" value="1"/>
</dbReference>
<keyword evidence="4" id="KW-1185">Reference proteome</keyword>
<dbReference type="Pfam" id="PF16344">
    <property type="entry name" value="FecR_C"/>
    <property type="match status" value="1"/>
</dbReference>
<reference evidence="3 4" key="1">
    <citation type="submission" date="2016-04" db="EMBL/GenBank/DDBJ databases">
        <authorList>
            <person name="Chen L."/>
            <person name="Zhuang W."/>
            <person name="Wang G."/>
        </authorList>
    </citation>
    <scope>NUCLEOTIDE SEQUENCE [LARGE SCALE GENOMIC DNA]</scope>
    <source>
        <strain evidence="4">GR20</strain>
    </source>
</reference>
<feature type="domain" description="Protein FecR C-terminal" evidence="2">
    <location>
        <begin position="117"/>
        <end position="184"/>
    </location>
</feature>
<keyword evidence="1" id="KW-1133">Transmembrane helix</keyword>
<dbReference type="InterPro" id="IPR032508">
    <property type="entry name" value="FecR_C"/>
</dbReference>
<gene>
    <name evidence="3" type="ORF">A4D02_23855</name>
</gene>
<evidence type="ECO:0000313" key="4">
    <source>
        <dbReference type="Proteomes" id="UP000192277"/>
    </source>
</evidence>
<feature type="transmembrane region" description="Helical" evidence="1">
    <location>
        <begin position="58"/>
        <end position="76"/>
    </location>
</feature>
<dbReference type="RefSeq" id="WP_014220277.1">
    <property type="nucleotide sequence ID" value="NZ_LWBO01000004.1"/>
</dbReference>
<proteinExistence type="predicted"/>
<protein>
    <recommendedName>
        <fullName evidence="2">Protein FecR C-terminal domain-containing protein</fullName>
    </recommendedName>
</protein>
<evidence type="ECO:0000259" key="2">
    <source>
        <dbReference type="Pfam" id="PF16344"/>
    </source>
</evidence>
<sequence>MDKKKLHINEAGSNSYPEPDVPVQAAWDNMQQLLLQAPAVPARASGLKKWLGKGMGKMMIGAGVVVMVSVITVMALKKNEQKAVTPVTHYSDSMVASQPVIARDTLIRVAKEERASIEFRKTPFKQVADSIGKAFDVKVILKGNIGDCTFTTRFDNNSLKEMLTVITYTFSFRYKIDKVNKQVTITGNGCN</sequence>
<organism evidence="3 4">
    <name type="scientific">Niastella koreensis</name>
    <dbReference type="NCBI Taxonomy" id="354356"/>
    <lineage>
        <taxon>Bacteria</taxon>
        <taxon>Pseudomonadati</taxon>
        <taxon>Bacteroidota</taxon>
        <taxon>Chitinophagia</taxon>
        <taxon>Chitinophagales</taxon>
        <taxon>Chitinophagaceae</taxon>
        <taxon>Niastella</taxon>
    </lineage>
</organism>
<keyword evidence="1" id="KW-0812">Transmembrane</keyword>
<comment type="caution">
    <text evidence="3">The sequence shown here is derived from an EMBL/GenBank/DDBJ whole genome shotgun (WGS) entry which is preliminary data.</text>
</comment>
<evidence type="ECO:0000256" key="1">
    <source>
        <dbReference type="SAM" id="Phobius"/>
    </source>
</evidence>
<name>A0ABX3P164_9BACT</name>
<accession>A0ABX3P164</accession>
<dbReference type="Proteomes" id="UP000192277">
    <property type="component" value="Unassembled WGS sequence"/>
</dbReference>
<keyword evidence="1" id="KW-0472">Membrane</keyword>
<dbReference type="EMBL" id="LWBO01000004">
    <property type="protein sequence ID" value="OQP52232.1"/>
    <property type="molecule type" value="Genomic_DNA"/>
</dbReference>
<evidence type="ECO:0000313" key="3">
    <source>
        <dbReference type="EMBL" id="OQP52232.1"/>
    </source>
</evidence>